<dbReference type="EMBL" id="PGCJ01000870">
    <property type="protein sequence ID" value="PLW16442.1"/>
    <property type="molecule type" value="Genomic_DNA"/>
</dbReference>
<keyword evidence="2" id="KW-1185">Reference proteome</keyword>
<evidence type="ECO:0000313" key="1">
    <source>
        <dbReference type="EMBL" id="PLW16442.1"/>
    </source>
</evidence>
<dbReference type="Proteomes" id="UP000235388">
    <property type="component" value="Unassembled WGS sequence"/>
</dbReference>
<organism evidence="1 2">
    <name type="scientific">Puccinia coronata f. sp. avenae</name>
    <dbReference type="NCBI Taxonomy" id="200324"/>
    <lineage>
        <taxon>Eukaryota</taxon>
        <taxon>Fungi</taxon>
        <taxon>Dikarya</taxon>
        <taxon>Basidiomycota</taxon>
        <taxon>Pucciniomycotina</taxon>
        <taxon>Pucciniomycetes</taxon>
        <taxon>Pucciniales</taxon>
        <taxon>Pucciniaceae</taxon>
        <taxon>Puccinia</taxon>
    </lineage>
</organism>
<accession>A0A2N5ST81</accession>
<name>A0A2N5ST81_9BASI</name>
<sequence length="98" mass="11400">MSISIKVLEDEDSNITKTDWNMIKFWKSEFVIPSPVEMYRNEQDRAFSGYIGRRHDQKGVQLNDPQICLRITSNPSRRRSLANMTSSSISCKTFLKII</sequence>
<reference evidence="1 2" key="1">
    <citation type="submission" date="2017-11" db="EMBL/GenBank/DDBJ databases">
        <title>De novo assembly and phasing of dikaryotic genomes from two isolates of Puccinia coronata f. sp. avenae, the causal agent of oat crown rust.</title>
        <authorList>
            <person name="Miller M.E."/>
            <person name="Zhang Y."/>
            <person name="Omidvar V."/>
            <person name="Sperschneider J."/>
            <person name="Schwessinger B."/>
            <person name="Raley C."/>
            <person name="Palmer J.M."/>
            <person name="Garnica D."/>
            <person name="Upadhyaya N."/>
            <person name="Rathjen J."/>
            <person name="Taylor J.M."/>
            <person name="Park R.F."/>
            <person name="Dodds P.N."/>
            <person name="Hirsch C.D."/>
            <person name="Kianian S.F."/>
            <person name="Figueroa M."/>
        </authorList>
    </citation>
    <scope>NUCLEOTIDE SEQUENCE [LARGE SCALE GENOMIC DNA]</scope>
    <source>
        <strain evidence="1">12NC29</strain>
    </source>
</reference>
<gene>
    <name evidence="1" type="ORF">PCANC_18963</name>
</gene>
<proteinExistence type="predicted"/>
<dbReference type="AlphaFoldDB" id="A0A2N5ST81"/>
<evidence type="ECO:0000313" key="2">
    <source>
        <dbReference type="Proteomes" id="UP000235388"/>
    </source>
</evidence>
<protein>
    <submittedName>
        <fullName evidence="1">Uncharacterized protein</fullName>
    </submittedName>
</protein>
<comment type="caution">
    <text evidence="1">The sequence shown here is derived from an EMBL/GenBank/DDBJ whole genome shotgun (WGS) entry which is preliminary data.</text>
</comment>